<dbReference type="CDD" id="cd13132">
    <property type="entry name" value="MATE_eukaryotic"/>
    <property type="match status" value="1"/>
</dbReference>
<protein>
    <recommendedName>
        <fullName evidence="10">Ethionine resistance-conferring protein 1</fullName>
    </recommendedName>
</protein>
<dbReference type="GO" id="GO:0015297">
    <property type="term" value="F:antiporter activity"/>
    <property type="evidence" value="ECO:0007669"/>
    <property type="project" value="InterPro"/>
</dbReference>
<dbReference type="Pfam" id="PF01554">
    <property type="entry name" value="MatE"/>
    <property type="match status" value="2"/>
</dbReference>
<feature type="compositionally biased region" description="Basic residues" evidence="6">
    <location>
        <begin position="1"/>
        <end position="10"/>
    </location>
</feature>
<dbReference type="GO" id="GO:0016020">
    <property type="term" value="C:membrane"/>
    <property type="evidence" value="ECO:0007669"/>
    <property type="project" value="UniProtKB-SubCell"/>
</dbReference>
<comment type="caution">
    <text evidence="8">The sequence shown here is derived from an EMBL/GenBank/DDBJ whole genome shotgun (WGS) entry which is preliminary data.</text>
</comment>
<feature type="region of interest" description="Disordered" evidence="6">
    <location>
        <begin position="1"/>
        <end position="34"/>
    </location>
</feature>
<feature type="compositionally biased region" description="Polar residues" evidence="6">
    <location>
        <begin position="64"/>
        <end position="79"/>
    </location>
</feature>
<dbReference type="AlphaFoldDB" id="A0A9P8Q8S8"/>
<accession>A0A9P8Q8S8</accession>
<keyword evidence="5 7" id="KW-0472">Membrane</keyword>
<evidence type="ECO:0000256" key="2">
    <source>
        <dbReference type="ARBA" id="ARBA00010199"/>
    </source>
</evidence>
<evidence type="ECO:0000256" key="4">
    <source>
        <dbReference type="ARBA" id="ARBA00022989"/>
    </source>
</evidence>
<keyword evidence="3 7" id="KW-0812">Transmembrane</keyword>
<feature type="transmembrane region" description="Helical" evidence="7">
    <location>
        <begin position="349"/>
        <end position="368"/>
    </location>
</feature>
<sequence>MSSYPKHSHAPMKSQDSLQYQHSAMDRRGSMTSTHRAAGDIVELFHNNNEQDELENRKKLNRYSHISQRSAGSYTNNTSGDEHYHSIEDILDGEDQDQEEEEDVTVVRAGSSGTVGNTSVISELDINSALNDDIDRRNSQNSQISQSTITDSFKQQQQPSLQTVLQAATTETTPLLQSTTSIKSLSLESTTFVTELQRLVTNAFPLIITFFLQYSLTLSSVLSLSHIGQTELAAVSLSAMTANITGFAVVEGASTALDTLCPQAYGRGDFRSVGVIFIRCTLLIMCCFGPIALVWWVGAPLLLNYLSNGDAELVRLAVLYLRILSFGFPGFIIFECLKKYLQAQGIFKASTFVILIAAPFNAFMNYYLVWSKHIGLGFIGAPLAIVMTNYLMAGLLVSYTVFVDGKKCLPRDITVSEVWNGNWSRLISLSSSGVVSVISEWAFFEIITLCAARLSTLELAAQSLLATISTLMFQIPFAIGMATSNRVANYIGAGDVHACKIATRAGVSLALSVGAVVATLLNILKYDIIQLFTNDEDVIVVASSVIPIVAIYQINDYLACSTGGVLRGQGKQKLAAIISLVSYYVLTLPFTYVLAFVWQWRLLGLWFGMMGAILTISVFQCWCCFTSDWVAVIEEWRLFHHESDVVSSCIGDEEQQ</sequence>
<feature type="transmembrane region" description="Helical" evidence="7">
    <location>
        <begin position="604"/>
        <end position="625"/>
    </location>
</feature>
<evidence type="ECO:0000313" key="9">
    <source>
        <dbReference type="Proteomes" id="UP000774326"/>
    </source>
</evidence>
<dbReference type="InterPro" id="IPR002528">
    <property type="entry name" value="MATE_fam"/>
</dbReference>
<feature type="transmembrane region" description="Helical" evidence="7">
    <location>
        <begin position="574"/>
        <end position="598"/>
    </location>
</feature>
<keyword evidence="4 7" id="KW-1133">Transmembrane helix</keyword>
<dbReference type="NCBIfam" id="TIGR00797">
    <property type="entry name" value="matE"/>
    <property type="match status" value="1"/>
</dbReference>
<feature type="transmembrane region" description="Helical" evidence="7">
    <location>
        <begin position="276"/>
        <end position="297"/>
    </location>
</feature>
<dbReference type="GO" id="GO:0042910">
    <property type="term" value="F:xenobiotic transmembrane transporter activity"/>
    <property type="evidence" value="ECO:0007669"/>
    <property type="project" value="InterPro"/>
</dbReference>
<reference evidence="8" key="1">
    <citation type="journal article" date="2021" name="Open Biol.">
        <title>Shared evolutionary footprints suggest mitochondrial oxidative damage underlies multiple complex I losses in fungi.</title>
        <authorList>
            <person name="Schikora-Tamarit M.A."/>
            <person name="Marcet-Houben M."/>
            <person name="Nosek J."/>
            <person name="Gabaldon T."/>
        </authorList>
    </citation>
    <scope>NUCLEOTIDE SEQUENCE</scope>
    <source>
        <strain evidence="8">CBS2887</strain>
    </source>
</reference>
<dbReference type="EMBL" id="JAEUBG010002239">
    <property type="protein sequence ID" value="KAH3684999.1"/>
    <property type="molecule type" value="Genomic_DNA"/>
</dbReference>
<evidence type="ECO:0000256" key="3">
    <source>
        <dbReference type="ARBA" id="ARBA00022692"/>
    </source>
</evidence>
<evidence type="ECO:0008006" key="10">
    <source>
        <dbReference type="Google" id="ProtNLM"/>
    </source>
</evidence>
<dbReference type="InterPro" id="IPR045069">
    <property type="entry name" value="MATE_euk"/>
</dbReference>
<name>A0A9P8Q8S8_WICPI</name>
<feature type="region of interest" description="Disordered" evidence="6">
    <location>
        <begin position="55"/>
        <end position="83"/>
    </location>
</feature>
<feature type="transmembrane region" description="Helical" evidence="7">
    <location>
        <begin position="374"/>
        <end position="402"/>
    </location>
</feature>
<feature type="transmembrane region" description="Helical" evidence="7">
    <location>
        <begin position="317"/>
        <end position="337"/>
    </location>
</feature>
<feature type="transmembrane region" description="Helical" evidence="7">
    <location>
        <begin position="464"/>
        <end position="484"/>
    </location>
</feature>
<evidence type="ECO:0000256" key="7">
    <source>
        <dbReference type="SAM" id="Phobius"/>
    </source>
</evidence>
<feature type="transmembrane region" description="Helical" evidence="7">
    <location>
        <begin position="538"/>
        <end position="554"/>
    </location>
</feature>
<evidence type="ECO:0000313" key="8">
    <source>
        <dbReference type="EMBL" id="KAH3684999.1"/>
    </source>
</evidence>
<evidence type="ECO:0000256" key="5">
    <source>
        <dbReference type="ARBA" id="ARBA00023136"/>
    </source>
</evidence>
<dbReference type="GO" id="GO:1990961">
    <property type="term" value="P:xenobiotic detoxification by transmembrane export across the plasma membrane"/>
    <property type="evidence" value="ECO:0007669"/>
    <property type="project" value="InterPro"/>
</dbReference>
<gene>
    <name evidence="8" type="ORF">WICPIJ_004031</name>
</gene>
<feature type="transmembrane region" description="Helical" evidence="7">
    <location>
        <begin position="505"/>
        <end position="526"/>
    </location>
</feature>
<dbReference type="PANTHER" id="PTHR11206">
    <property type="entry name" value="MULTIDRUG RESISTANCE PROTEIN"/>
    <property type="match status" value="1"/>
</dbReference>
<evidence type="ECO:0000256" key="6">
    <source>
        <dbReference type="SAM" id="MobiDB-lite"/>
    </source>
</evidence>
<feature type="transmembrane region" description="Helical" evidence="7">
    <location>
        <begin position="423"/>
        <end position="444"/>
    </location>
</feature>
<comment type="similarity">
    <text evidence="2">Belongs to the multi antimicrobial extrusion (MATE) (TC 2.A.66.1) family.</text>
</comment>
<reference evidence="8" key="2">
    <citation type="submission" date="2021-01" db="EMBL/GenBank/DDBJ databases">
        <authorList>
            <person name="Schikora-Tamarit M.A."/>
        </authorList>
    </citation>
    <scope>NUCLEOTIDE SEQUENCE</scope>
    <source>
        <strain evidence="8">CBS2887</strain>
    </source>
</reference>
<keyword evidence="9" id="KW-1185">Reference proteome</keyword>
<organism evidence="8 9">
    <name type="scientific">Wickerhamomyces pijperi</name>
    <name type="common">Yeast</name>
    <name type="synonym">Pichia pijperi</name>
    <dbReference type="NCBI Taxonomy" id="599730"/>
    <lineage>
        <taxon>Eukaryota</taxon>
        <taxon>Fungi</taxon>
        <taxon>Dikarya</taxon>
        <taxon>Ascomycota</taxon>
        <taxon>Saccharomycotina</taxon>
        <taxon>Saccharomycetes</taxon>
        <taxon>Phaffomycetales</taxon>
        <taxon>Wickerhamomycetaceae</taxon>
        <taxon>Wickerhamomyces</taxon>
    </lineage>
</organism>
<evidence type="ECO:0000256" key="1">
    <source>
        <dbReference type="ARBA" id="ARBA00004141"/>
    </source>
</evidence>
<dbReference type="Proteomes" id="UP000774326">
    <property type="component" value="Unassembled WGS sequence"/>
</dbReference>
<proteinExistence type="inferred from homology"/>
<comment type="subcellular location">
    <subcellularLocation>
        <location evidence="1">Membrane</location>
        <topology evidence="1">Multi-pass membrane protein</topology>
    </subcellularLocation>
</comment>
<dbReference type="OrthoDB" id="2126698at2759"/>